<dbReference type="GO" id="GO:0003712">
    <property type="term" value="F:transcription coregulator activity"/>
    <property type="evidence" value="ECO:0007669"/>
    <property type="project" value="InterPro"/>
</dbReference>
<organism evidence="12">
    <name type="scientific">Clastoptera arizonana</name>
    <name type="common">Arizona spittle bug</name>
    <dbReference type="NCBI Taxonomy" id="38151"/>
    <lineage>
        <taxon>Eukaryota</taxon>
        <taxon>Metazoa</taxon>
        <taxon>Ecdysozoa</taxon>
        <taxon>Arthropoda</taxon>
        <taxon>Hexapoda</taxon>
        <taxon>Insecta</taxon>
        <taxon>Pterygota</taxon>
        <taxon>Neoptera</taxon>
        <taxon>Paraneoptera</taxon>
        <taxon>Hemiptera</taxon>
        <taxon>Auchenorrhyncha</taxon>
        <taxon>Cercopoidea</taxon>
        <taxon>Clastopteridae</taxon>
        <taxon>Clastoptera</taxon>
    </lineage>
</organism>
<feature type="compositionally biased region" description="Basic and acidic residues" evidence="10">
    <location>
        <begin position="1086"/>
        <end position="1102"/>
    </location>
</feature>
<evidence type="ECO:0000313" key="12">
    <source>
        <dbReference type="EMBL" id="JAS07179.1"/>
    </source>
</evidence>
<feature type="compositionally biased region" description="Basic and acidic residues" evidence="10">
    <location>
        <begin position="844"/>
        <end position="853"/>
    </location>
</feature>
<comment type="function">
    <text evidence="9">Component of the Mediator complex, a coactivator involved in the regulated transcription of nearly all RNA polymerase II-dependent genes. Mediator functions as a bridge to convey information from gene-specific regulatory proteins to the basal RNA polymerase II transcription machinery. Mediator is recruited to promoters by direct interactions with regulatory proteins and serves as a scaffold for the assembly of a functional preinitiation complex with RNA polymerase II and the general transcription factors.</text>
</comment>
<dbReference type="EMBL" id="GEDC01030119">
    <property type="protein sequence ID" value="JAS07179.1"/>
    <property type="molecule type" value="Transcribed_RNA"/>
</dbReference>
<feature type="compositionally biased region" description="Basic and acidic residues" evidence="10">
    <location>
        <begin position="686"/>
        <end position="704"/>
    </location>
</feature>
<protein>
    <recommendedName>
        <fullName evidence="3 9">Mediator of RNA polymerase II transcription subunit 1</fullName>
    </recommendedName>
    <alternativeName>
        <fullName evidence="8 9">Mediator complex subunit 1</fullName>
    </alternativeName>
</protein>
<feature type="compositionally biased region" description="Low complexity" evidence="10">
    <location>
        <begin position="854"/>
        <end position="891"/>
    </location>
</feature>
<evidence type="ECO:0000256" key="3">
    <source>
        <dbReference type="ARBA" id="ARBA00020612"/>
    </source>
</evidence>
<feature type="compositionally biased region" description="Polar residues" evidence="10">
    <location>
        <begin position="824"/>
        <end position="839"/>
    </location>
</feature>
<feature type="compositionally biased region" description="Polar residues" evidence="10">
    <location>
        <begin position="756"/>
        <end position="765"/>
    </location>
</feature>
<evidence type="ECO:0000259" key="11">
    <source>
        <dbReference type="Pfam" id="PF10744"/>
    </source>
</evidence>
<accession>A0A1B6C1M1</accession>
<evidence type="ECO:0000256" key="4">
    <source>
        <dbReference type="ARBA" id="ARBA00023015"/>
    </source>
</evidence>
<evidence type="ECO:0000256" key="7">
    <source>
        <dbReference type="ARBA" id="ARBA00023242"/>
    </source>
</evidence>
<comment type="subcellular location">
    <subcellularLocation>
        <location evidence="1 9">Nucleus</location>
    </subcellularLocation>
</comment>
<proteinExistence type="inferred from homology"/>
<dbReference type="GO" id="GO:0045944">
    <property type="term" value="P:positive regulation of transcription by RNA polymerase II"/>
    <property type="evidence" value="ECO:0007669"/>
    <property type="project" value="UniProtKB-ARBA"/>
</dbReference>
<sequence>MDKSKDWELEMLMEKLRAKSSQFKTFFESSKALRMALLEKRYAIDSVERSQLHKCLDTLQQNIKVTTLQAMVERLESVSRQLGLKFVAGPSGLEFFISSEMFYLEVMLEPNGGVKDVKVHHEGKVEQQSCEELVACLMRRDFADLTAQLEGLASIYQLNAEKRVKCKAFLALTSLESDLSMLGSMQPLSKDSFQLVHKSPVGVLQKRRGGHPMKLVYFVSPYDLLDPLTKTSKPLVTEGLDVGYNVTVCMEGSTAHKLQTTTLVNVNRAGKLNIPVYTPLSSQNSASLPACFVLKLNQPMPMCTALVRKIQTVTEIEFNDFSSAHPLLSLITQHTSGGKLDNTDSRGIFVNLPDQQHCYFMTDSQSLDAVLINNIPFTHPAHVPQILTYLRQQALFNTVISSCIRPNTKPGDNDKMIMMEVTALSWQQLSISLVHPLEESMATAEMDLSDVTNVTCRVYTSAAADSYNQDYATRVLQRCLSIPVTMRALIRNWQHEVASVRDSHEGNNGGIGGGLGGGSGLGNSDPDIIVNQEPRGGMDPPFEAFSDHDHGCPPGFQLSEQKSSSLLNLLSEQKQGKKRKRDSWQKKQSDDCEIILESSSSDSNTSRDDIMDVELLETKKKSPPSILLDLENKNLVPPSVSITPITCNSIMSGQNLNSVLERRPGIEIIPIVQTSIPSSITITPITKDERRKSGKSSRSDDKARAEKKRKRKREDSDMGPPEKLPPKQDPLMKPVSVSIKPTDCGSPRPSSPNSNLRKYSSSPTPLSIVGKGSPKSIKHSPKNSPSPAYSVSSPKSSPKQGTSSPKHQGGSGSGKPSMSALKSAVSSPKMSEISSKIKTSGSKESSRDKERKSGSSGHQSPKLKSSSVKLKQLDLTGSDITSGQSGGSTPPSGGGDSKSQPQSRNRKGSLSAVIDKLKSAQHCGDSIGEGNGKSSGSKERSGTIPGGKTGEKGSASGNKPGDNKGPGEYMVKPSSEGIKITINKTRSKDGNKSGLKSSSSSSSSGSGSPKTHTGLKPGVNSGPASKKPQTTLPIKQASGKSSSKSNMGSKSSSSSLKSMKSSGSRDSKLKLPKPGDKSSIFSASKSDSKKSSPSALREDGEFKLNTSSAMAQQLAAEGIMMKQLDTKFQIPKLSQRSSNIDEARKDKIDVKSSIDLTMKSDKFPLSKLEDVIESKQLSSMSVRSEVELIEDSTVLEQLPSVKDDVLSSLKIDLPISSLSFTSSEEPSPDLSENIRPPIEPQKVSLTTPQEAAEILLDFSTKSLPVEKLISIPERALAAALPLRKNTPPPLPPTFPASPSVSVHIVKSPAPSPLIIPSPHSASPCITDDELMDEALVGIGK</sequence>
<dbReference type="InterPro" id="IPR051999">
    <property type="entry name" value="Mediator_complex_subunit_1"/>
</dbReference>
<dbReference type="PANTHER" id="PTHR12881">
    <property type="entry name" value="MEDIATOR OF RNA POLYMERASE II TRANSCRIPTION SUBUNIT 1"/>
    <property type="match status" value="1"/>
</dbReference>
<gene>
    <name evidence="12" type="ORF">g.12449</name>
</gene>
<dbReference type="Pfam" id="PF10744">
    <property type="entry name" value="Med1"/>
    <property type="match status" value="1"/>
</dbReference>
<feature type="region of interest" description="Disordered" evidence="10">
    <location>
        <begin position="682"/>
        <end position="1104"/>
    </location>
</feature>
<name>A0A1B6C1M1_9HEMI</name>
<evidence type="ECO:0000256" key="8">
    <source>
        <dbReference type="ARBA" id="ARBA00031254"/>
    </source>
</evidence>
<evidence type="ECO:0000256" key="5">
    <source>
        <dbReference type="ARBA" id="ARBA00023159"/>
    </source>
</evidence>
<evidence type="ECO:0000256" key="10">
    <source>
        <dbReference type="SAM" id="MobiDB-lite"/>
    </source>
</evidence>
<keyword evidence="4 9" id="KW-0805">Transcription regulation</keyword>
<dbReference type="PANTHER" id="PTHR12881:SF10">
    <property type="entry name" value="MEDIATOR OF RNA POLYMERASE II TRANSCRIPTION SUBUNIT 1"/>
    <property type="match status" value="1"/>
</dbReference>
<feature type="compositionally biased region" description="Basic and acidic residues" evidence="10">
    <location>
        <begin position="1063"/>
        <end position="1076"/>
    </location>
</feature>
<dbReference type="GO" id="GO:0016592">
    <property type="term" value="C:mediator complex"/>
    <property type="evidence" value="ECO:0007669"/>
    <property type="project" value="InterPro"/>
</dbReference>
<reference evidence="12" key="1">
    <citation type="submission" date="2015-12" db="EMBL/GenBank/DDBJ databases">
        <title>De novo transcriptome assembly of four potential Pierce s Disease insect vectors from Arizona vineyards.</title>
        <authorList>
            <person name="Tassone E.E."/>
        </authorList>
    </citation>
    <scope>NUCLEOTIDE SEQUENCE</scope>
</reference>
<feature type="compositionally biased region" description="Low complexity" evidence="10">
    <location>
        <begin position="746"/>
        <end position="755"/>
    </location>
</feature>
<keyword evidence="5 9" id="KW-0010">Activator</keyword>
<feature type="compositionally biased region" description="Low complexity" evidence="10">
    <location>
        <begin position="992"/>
        <end position="1010"/>
    </location>
</feature>
<dbReference type="InterPro" id="IPR019680">
    <property type="entry name" value="Mediator_Med1"/>
</dbReference>
<keyword evidence="7 9" id="KW-0539">Nucleus</keyword>
<evidence type="ECO:0000256" key="9">
    <source>
        <dbReference type="RuleBase" id="RU364059"/>
    </source>
</evidence>
<feature type="domain" description="Mediator complex subunit Med1" evidence="11">
    <location>
        <begin position="54"/>
        <end position="405"/>
    </location>
</feature>
<evidence type="ECO:0000256" key="6">
    <source>
        <dbReference type="ARBA" id="ARBA00023163"/>
    </source>
</evidence>
<feature type="compositionally biased region" description="Low complexity" evidence="10">
    <location>
        <begin position="1038"/>
        <end position="1062"/>
    </location>
</feature>
<evidence type="ECO:0000256" key="2">
    <source>
        <dbReference type="ARBA" id="ARBA00006210"/>
    </source>
</evidence>
<keyword evidence="6 9" id="KW-0804">Transcription</keyword>
<evidence type="ECO:0000256" key="1">
    <source>
        <dbReference type="ARBA" id="ARBA00004123"/>
    </source>
</evidence>
<feature type="compositionally biased region" description="Low complexity" evidence="10">
    <location>
        <begin position="785"/>
        <end position="798"/>
    </location>
</feature>
<feature type="compositionally biased region" description="Gly residues" evidence="10">
    <location>
        <begin position="507"/>
        <end position="521"/>
    </location>
</feature>
<comment type="similarity">
    <text evidence="2 9">Belongs to the Mediator complex subunit 1 family.</text>
</comment>
<feature type="region of interest" description="Disordered" evidence="10">
    <location>
        <begin position="501"/>
        <end position="558"/>
    </location>
</feature>